<sequence>MIRRSRHNLYCAHLIAIILYCNNARCNITIATIIKYRGIVHSNFNRLLACFLNEEVRLL</sequence>
<accession>A0A0M3I3V7</accession>
<dbReference type="WBParaSite" id="ALUE_0001137701-mRNA-1">
    <property type="protein sequence ID" value="ALUE_0001137701-mRNA-1"/>
    <property type="gene ID" value="ALUE_0001137701"/>
</dbReference>
<reference evidence="2" key="1">
    <citation type="submission" date="2017-02" db="UniProtKB">
        <authorList>
            <consortium name="WormBaseParasite"/>
        </authorList>
    </citation>
    <scope>IDENTIFICATION</scope>
</reference>
<keyword evidence="1" id="KW-1185">Reference proteome</keyword>
<dbReference type="Proteomes" id="UP000036681">
    <property type="component" value="Unplaced"/>
</dbReference>
<protein>
    <submittedName>
        <fullName evidence="2">Transcriptional regulator</fullName>
    </submittedName>
</protein>
<dbReference type="AlphaFoldDB" id="A0A0M3I3V7"/>
<evidence type="ECO:0000313" key="2">
    <source>
        <dbReference type="WBParaSite" id="ALUE_0001137701-mRNA-1"/>
    </source>
</evidence>
<organism evidence="1 2">
    <name type="scientific">Ascaris lumbricoides</name>
    <name type="common">Giant roundworm</name>
    <dbReference type="NCBI Taxonomy" id="6252"/>
    <lineage>
        <taxon>Eukaryota</taxon>
        <taxon>Metazoa</taxon>
        <taxon>Ecdysozoa</taxon>
        <taxon>Nematoda</taxon>
        <taxon>Chromadorea</taxon>
        <taxon>Rhabditida</taxon>
        <taxon>Spirurina</taxon>
        <taxon>Ascaridomorpha</taxon>
        <taxon>Ascaridoidea</taxon>
        <taxon>Ascarididae</taxon>
        <taxon>Ascaris</taxon>
    </lineage>
</organism>
<proteinExistence type="predicted"/>
<name>A0A0M3I3V7_ASCLU</name>
<evidence type="ECO:0000313" key="1">
    <source>
        <dbReference type="Proteomes" id="UP000036681"/>
    </source>
</evidence>